<keyword evidence="2" id="KW-0670">Pyruvate</keyword>
<dbReference type="Proteomes" id="UP000310719">
    <property type="component" value="Chromosome"/>
</dbReference>
<dbReference type="Pfam" id="PF17831">
    <property type="entry name" value="PDH_E1_M"/>
    <property type="match status" value="1"/>
</dbReference>
<dbReference type="GO" id="GO:0004739">
    <property type="term" value="F:pyruvate dehydrogenase (acetyl-transferring) activity"/>
    <property type="evidence" value="ECO:0007669"/>
    <property type="project" value="UniProtKB-EC"/>
</dbReference>
<dbReference type="EMBL" id="LR590464">
    <property type="protein sequence ID" value="VTP64088.1"/>
    <property type="molecule type" value="Genomic_DNA"/>
</dbReference>
<dbReference type="EC" id="1.2.4.1" evidence="2"/>
<dbReference type="InterPro" id="IPR041621">
    <property type="entry name" value="PDH_E1_M"/>
</dbReference>
<gene>
    <name evidence="2" type="primary">aceE_4</name>
    <name evidence="2" type="ORF">NCTC13032_01174</name>
</gene>
<sequence length="87" mass="10081">MLKNKSIKDRLVPIIADEARTFGMEGLFRQIGIYSPNGQQYTPQDREQVAYYKKTRKVRSCRKVLTSWAQAHPGWLLRPLTAPTTCR</sequence>
<evidence type="ECO:0000313" key="3">
    <source>
        <dbReference type="Proteomes" id="UP000310719"/>
    </source>
</evidence>
<keyword evidence="2" id="KW-0560">Oxidoreductase</keyword>
<name>A0A4U9HIW6_9ENTR</name>
<proteinExistence type="predicted"/>
<reference evidence="2 3" key="1">
    <citation type="submission" date="2019-05" db="EMBL/GenBank/DDBJ databases">
        <authorList>
            <consortium name="Pathogen Informatics"/>
        </authorList>
    </citation>
    <scope>NUCLEOTIDE SEQUENCE [LARGE SCALE GENOMIC DNA]</scope>
    <source>
        <strain evidence="2 3">NCTC13032</strain>
    </source>
</reference>
<dbReference type="SUPFAM" id="SSF52518">
    <property type="entry name" value="Thiamin diphosphate-binding fold (THDP-binding)"/>
    <property type="match status" value="1"/>
</dbReference>
<dbReference type="InterPro" id="IPR029061">
    <property type="entry name" value="THDP-binding"/>
</dbReference>
<accession>A0A4U9HIW6</accession>
<dbReference type="Gene3D" id="3.40.50.970">
    <property type="match status" value="1"/>
</dbReference>
<feature type="domain" description="Pyruvate dehydrogenase E1 component middle" evidence="1">
    <location>
        <begin position="2"/>
        <end position="66"/>
    </location>
</feature>
<evidence type="ECO:0000313" key="2">
    <source>
        <dbReference type="EMBL" id="VTP64088.1"/>
    </source>
</evidence>
<dbReference type="AlphaFoldDB" id="A0A4U9HIW6"/>
<organism evidence="2 3">
    <name type="scientific">Leclercia adecarboxylata</name>
    <dbReference type="NCBI Taxonomy" id="83655"/>
    <lineage>
        <taxon>Bacteria</taxon>
        <taxon>Pseudomonadati</taxon>
        <taxon>Pseudomonadota</taxon>
        <taxon>Gammaproteobacteria</taxon>
        <taxon>Enterobacterales</taxon>
        <taxon>Enterobacteriaceae</taxon>
        <taxon>Leclercia</taxon>
    </lineage>
</organism>
<evidence type="ECO:0000259" key="1">
    <source>
        <dbReference type="Pfam" id="PF17831"/>
    </source>
</evidence>
<protein>
    <submittedName>
        <fullName evidence="2">Pyruvate dehydrogenase E1 component</fullName>
        <ecNumber evidence="2">1.2.4.1</ecNumber>
    </submittedName>
</protein>